<name>A0A163IY93_ABSGL</name>
<dbReference type="STRING" id="4829.A0A163IY93"/>
<feature type="region of interest" description="Disordered" evidence="7">
    <location>
        <begin position="535"/>
        <end position="568"/>
    </location>
</feature>
<evidence type="ECO:0000259" key="9">
    <source>
        <dbReference type="PROSITE" id="PS50994"/>
    </source>
</evidence>
<dbReference type="Gene3D" id="3.30.420.10">
    <property type="entry name" value="Ribonuclease H-like superfamily/Ribonuclease H"/>
    <property type="match status" value="1"/>
</dbReference>
<evidence type="ECO:0008006" key="12">
    <source>
        <dbReference type="Google" id="ProtNLM"/>
    </source>
</evidence>
<feature type="region of interest" description="Disordered" evidence="7">
    <location>
        <begin position="37"/>
        <end position="62"/>
    </location>
</feature>
<feature type="compositionally biased region" description="Basic and acidic residues" evidence="7">
    <location>
        <begin position="37"/>
        <end position="47"/>
    </location>
</feature>
<dbReference type="SUPFAM" id="SSF56672">
    <property type="entry name" value="DNA/RNA polymerases"/>
    <property type="match status" value="1"/>
</dbReference>
<keyword evidence="3" id="KW-0540">Nuclease</keyword>
<dbReference type="GO" id="GO:0004519">
    <property type="term" value="F:endonuclease activity"/>
    <property type="evidence" value="ECO:0007669"/>
    <property type="project" value="UniProtKB-KW"/>
</dbReference>
<evidence type="ECO:0000313" key="11">
    <source>
        <dbReference type="Proteomes" id="UP000078561"/>
    </source>
</evidence>
<dbReference type="Pfam" id="PF17917">
    <property type="entry name" value="RT_RNaseH"/>
    <property type="match status" value="1"/>
</dbReference>
<dbReference type="InterPro" id="IPR043128">
    <property type="entry name" value="Rev_trsase/Diguanyl_cyclase"/>
</dbReference>
<dbReference type="InterPro" id="IPR043502">
    <property type="entry name" value="DNA/RNA_pol_sf"/>
</dbReference>
<feature type="compositionally biased region" description="Basic and acidic residues" evidence="7">
    <location>
        <begin position="549"/>
        <end position="560"/>
    </location>
</feature>
<dbReference type="CDD" id="cd00024">
    <property type="entry name" value="CD_CSD"/>
    <property type="match status" value="1"/>
</dbReference>
<dbReference type="InterPro" id="IPR041373">
    <property type="entry name" value="RT_RNaseH"/>
</dbReference>
<keyword evidence="5" id="KW-0378">Hydrolase</keyword>
<reference evidence="10" key="1">
    <citation type="submission" date="2016-04" db="EMBL/GenBank/DDBJ databases">
        <authorList>
            <person name="Evans L.H."/>
            <person name="Alamgir A."/>
            <person name="Owens N."/>
            <person name="Weber N.D."/>
            <person name="Virtaneva K."/>
            <person name="Barbian K."/>
            <person name="Babar A."/>
            <person name="Rosenke K."/>
        </authorList>
    </citation>
    <scope>NUCLEOTIDE SEQUENCE [LARGE SCALE GENOMIC DNA]</scope>
    <source>
        <strain evidence="10">CBS 101.48</strain>
    </source>
</reference>
<dbReference type="Gene3D" id="1.10.340.70">
    <property type="match status" value="1"/>
</dbReference>
<dbReference type="Gene3D" id="2.40.50.40">
    <property type="match status" value="1"/>
</dbReference>
<dbReference type="InterPro" id="IPR000477">
    <property type="entry name" value="RT_dom"/>
</dbReference>
<dbReference type="GO" id="GO:0015074">
    <property type="term" value="P:DNA integration"/>
    <property type="evidence" value="ECO:0007669"/>
    <property type="project" value="InterPro"/>
</dbReference>
<feature type="non-terminal residue" evidence="10">
    <location>
        <position position="1"/>
    </location>
</feature>
<dbReference type="InterPro" id="IPR023780">
    <property type="entry name" value="Chromo_domain"/>
</dbReference>
<evidence type="ECO:0000256" key="4">
    <source>
        <dbReference type="ARBA" id="ARBA00022759"/>
    </source>
</evidence>
<dbReference type="Gene3D" id="3.30.70.270">
    <property type="match status" value="2"/>
</dbReference>
<evidence type="ECO:0000256" key="6">
    <source>
        <dbReference type="ARBA" id="ARBA00022918"/>
    </source>
</evidence>
<sequence length="1027" mass="117890">QFEVIDLEEGVDCYIGDDLINLFNITVSNIPCHWPDQKLEPTKENHNIDTPPEPNNSPAGTPIEQQEFMQAIAPYTDKNQQIPKTSFCPLDISIIRLETPTMPTDRTNHRQYPIALTLQPLVDEAVATWKADGTIVDAPIDTTWNSPITLAPKKDEHGKVTGHRPCLDPRHINKHLKDDVYPLPLIKEIFESMHGAAVFTTLDLKSAFHRFKIHPDDQHKTTFTHRGRQYMFQGAPFGLKPLSSKFQRVMHAIFHDLPYVQTFIDDIVIHSPDMKTHTDHVITAIQRLTAANLILNPKKCHWAQQAVYLLGFYIHQKGYDLDPRKVCNVLEWQRPISGLGIQKFLGIVNYFRAHLPNVAALTAPLDALRHKEAISDTDWTPLHEKHFLLIKEQLQMNTLLHFPDPNSPFYVATDASNFGIGAALYQIINQEERFIGYMARSLSPAERNYNTNKRELLAIVFALKKFHKYLWGNPFTLYTDHRALTYIHTQKIAAPMMINWLDTLLDYSYTIVHKPGDLNIFPDLLSRLDTPFKKIPGGNHRFQQANKSNRSDHTSKDHSSKRVNQGNATPTYAVHAIQSMKTDYFTPPDADRKSILQRIHSFGHFGAEAIVKAAHNEGLHWTNITNEALKIVQQCTSCQRYNIAKKGYNPLRPVYAYLPGDHWAIDLAGPYEVSLKGNTWLLVMVDVCTRFSILRALPDKRSDTIIHMLIQVFGDFGYPRIIQSDNGREFKNQFFERLHKAMGIDRRFSTPYHPRGNGVAERYVQTAKNIINKEIEGTRKDWDWYIPNAQLAMNHLVSKRLQTPPFSLMFARHMNTPYTLTDDKTTTPSKPISYDELTKRLDYMADIVFPAIKERTQLVIEAQKETFNKTHRIIDFPIGSNVVVKLPTRTNKLAPIYDGPYTVMQKTTNGTYLLKDMTGALTSRNYVPSELKLISQDEDIEGDIYEIEAVIDHKGTPGRRQYKVRWKGYTAKDDQWVKATDLNAQDAIDSYWKKRERIETSDSTKNSQTKRKNSFSNSASSRVTKRR</sequence>
<dbReference type="PROSITE" id="PS50013">
    <property type="entry name" value="CHROMO_2"/>
    <property type="match status" value="1"/>
</dbReference>
<dbReference type="InterPro" id="IPR036397">
    <property type="entry name" value="RNaseH_sf"/>
</dbReference>
<dbReference type="GO" id="GO:0016787">
    <property type="term" value="F:hydrolase activity"/>
    <property type="evidence" value="ECO:0007669"/>
    <property type="project" value="UniProtKB-KW"/>
</dbReference>
<dbReference type="Gene3D" id="3.10.10.10">
    <property type="entry name" value="HIV Type 1 Reverse Transcriptase, subunit A, domain 1"/>
    <property type="match status" value="1"/>
</dbReference>
<dbReference type="InterPro" id="IPR001584">
    <property type="entry name" value="Integrase_cat-core"/>
</dbReference>
<dbReference type="GO" id="GO:0005634">
    <property type="term" value="C:nucleus"/>
    <property type="evidence" value="ECO:0007669"/>
    <property type="project" value="UniProtKB-ARBA"/>
</dbReference>
<dbReference type="SUPFAM" id="SSF54160">
    <property type="entry name" value="Chromo domain-like"/>
    <property type="match status" value="1"/>
</dbReference>
<dbReference type="PANTHER" id="PTHR37984:SF5">
    <property type="entry name" value="PROTEIN NYNRIN-LIKE"/>
    <property type="match status" value="1"/>
</dbReference>
<dbReference type="InterPro" id="IPR041588">
    <property type="entry name" value="Integrase_H2C2"/>
</dbReference>
<evidence type="ECO:0000313" key="10">
    <source>
        <dbReference type="EMBL" id="SAL96045.1"/>
    </source>
</evidence>
<feature type="compositionally biased region" description="Polar residues" evidence="7">
    <location>
        <begin position="1014"/>
        <end position="1027"/>
    </location>
</feature>
<dbReference type="Pfam" id="PF00078">
    <property type="entry name" value="RVT_1"/>
    <property type="match status" value="1"/>
</dbReference>
<dbReference type="Pfam" id="PF17921">
    <property type="entry name" value="Integrase_H2C2"/>
    <property type="match status" value="1"/>
</dbReference>
<dbReference type="InterPro" id="IPR000953">
    <property type="entry name" value="Chromo/chromo_shadow_dom"/>
</dbReference>
<evidence type="ECO:0000256" key="2">
    <source>
        <dbReference type="ARBA" id="ARBA00022695"/>
    </source>
</evidence>
<dbReference type="GO" id="GO:0003676">
    <property type="term" value="F:nucleic acid binding"/>
    <property type="evidence" value="ECO:0007669"/>
    <property type="project" value="InterPro"/>
</dbReference>
<dbReference type="Pfam" id="PF00385">
    <property type="entry name" value="Chromo"/>
    <property type="match status" value="1"/>
</dbReference>
<dbReference type="PROSITE" id="PS50994">
    <property type="entry name" value="INTEGRASE"/>
    <property type="match status" value="1"/>
</dbReference>
<keyword evidence="6" id="KW-0695">RNA-directed DNA polymerase</keyword>
<evidence type="ECO:0000256" key="1">
    <source>
        <dbReference type="ARBA" id="ARBA00022679"/>
    </source>
</evidence>
<keyword evidence="2" id="KW-0548">Nucleotidyltransferase</keyword>
<dbReference type="FunFam" id="3.10.20.370:FF:000001">
    <property type="entry name" value="Retrovirus-related Pol polyprotein from transposon 17.6-like protein"/>
    <property type="match status" value="1"/>
</dbReference>
<proteinExistence type="predicted"/>
<protein>
    <recommendedName>
        <fullName evidence="12">Reverse transcriptase</fullName>
    </recommendedName>
</protein>
<dbReference type="InterPro" id="IPR012337">
    <property type="entry name" value="RNaseH-like_sf"/>
</dbReference>
<accession>A0A163IY93</accession>
<feature type="domain" description="Chromo" evidence="8">
    <location>
        <begin position="945"/>
        <end position="1003"/>
    </location>
</feature>
<dbReference type="OrthoDB" id="10267344at2759"/>
<evidence type="ECO:0000256" key="5">
    <source>
        <dbReference type="ARBA" id="ARBA00022801"/>
    </source>
</evidence>
<feature type="domain" description="Integrase catalytic" evidence="9">
    <location>
        <begin position="655"/>
        <end position="813"/>
    </location>
</feature>
<feature type="region of interest" description="Disordered" evidence="7">
    <location>
        <begin position="995"/>
        <end position="1027"/>
    </location>
</feature>
<evidence type="ECO:0000259" key="8">
    <source>
        <dbReference type="PROSITE" id="PS50013"/>
    </source>
</evidence>
<dbReference type="CDD" id="cd01647">
    <property type="entry name" value="RT_LTR"/>
    <property type="match status" value="1"/>
</dbReference>
<dbReference type="Proteomes" id="UP000078561">
    <property type="component" value="Unassembled WGS sequence"/>
</dbReference>
<keyword evidence="1" id="KW-0808">Transferase</keyword>
<evidence type="ECO:0000256" key="7">
    <source>
        <dbReference type="SAM" id="MobiDB-lite"/>
    </source>
</evidence>
<evidence type="ECO:0000256" key="3">
    <source>
        <dbReference type="ARBA" id="ARBA00022722"/>
    </source>
</evidence>
<dbReference type="InterPro" id="IPR050951">
    <property type="entry name" value="Retrovirus_Pol_polyprotein"/>
</dbReference>
<dbReference type="SUPFAM" id="SSF53098">
    <property type="entry name" value="Ribonuclease H-like"/>
    <property type="match status" value="1"/>
</dbReference>
<keyword evidence="11" id="KW-1185">Reference proteome</keyword>
<dbReference type="InterPro" id="IPR016197">
    <property type="entry name" value="Chromo-like_dom_sf"/>
</dbReference>
<dbReference type="InParanoid" id="A0A163IY93"/>
<dbReference type="GO" id="GO:0003964">
    <property type="term" value="F:RNA-directed DNA polymerase activity"/>
    <property type="evidence" value="ECO:0007669"/>
    <property type="project" value="UniProtKB-KW"/>
</dbReference>
<gene>
    <name evidence="10" type="primary">ABSGL_01407.1 scaffold 1516</name>
</gene>
<dbReference type="EMBL" id="LT550615">
    <property type="protein sequence ID" value="SAL96045.1"/>
    <property type="molecule type" value="Genomic_DNA"/>
</dbReference>
<dbReference type="Pfam" id="PF00665">
    <property type="entry name" value="rve"/>
    <property type="match status" value="1"/>
</dbReference>
<dbReference type="PANTHER" id="PTHR37984">
    <property type="entry name" value="PROTEIN CBG26694"/>
    <property type="match status" value="1"/>
</dbReference>
<dbReference type="CDD" id="cd09274">
    <property type="entry name" value="RNase_HI_RT_Ty3"/>
    <property type="match status" value="1"/>
</dbReference>
<organism evidence="10">
    <name type="scientific">Absidia glauca</name>
    <name type="common">Pin mould</name>
    <dbReference type="NCBI Taxonomy" id="4829"/>
    <lineage>
        <taxon>Eukaryota</taxon>
        <taxon>Fungi</taxon>
        <taxon>Fungi incertae sedis</taxon>
        <taxon>Mucoromycota</taxon>
        <taxon>Mucoromycotina</taxon>
        <taxon>Mucoromycetes</taxon>
        <taxon>Mucorales</taxon>
        <taxon>Cunninghamellaceae</taxon>
        <taxon>Absidia</taxon>
    </lineage>
</organism>
<dbReference type="SMART" id="SM00298">
    <property type="entry name" value="CHROMO"/>
    <property type="match status" value="1"/>
</dbReference>
<keyword evidence="4" id="KW-0255">Endonuclease</keyword>
<dbReference type="AlphaFoldDB" id="A0A163IY93"/>